<dbReference type="SUPFAM" id="SSF53335">
    <property type="entry name" value="S-adenosyl-L-methionine-dependent methyltransferases"/>
    <property type="match status" value="1"/>
</dbReference>
<comment type="caution">
    <text evidence="4">The sequence shown here is derived from an EMBL/GenBank/DDBJ whole genome shotgun (WGS) entry which is preliminary data.</text>
</comment>
<keyword evidence="5" id="KW-1185">Reference proteome</keyword>
<keyword evidence="1 4" id="KW-0808">Transferase</keyword>
<dbReference type="PANTHER" id="PTHR47739:SF1">
    <property type="entry name" value="TRNA1(VAL) (ADENINE(37)-N6)-METHYLTRANSFERASE"/>
    <property type="match status" value="1"/>
</dbReference>
<evidence type="ECO:0000313" key="4">
    <source>
        <dbReference type="EMBL" id="MBB3809496.1"/>
    </source>
</evidence>
<dbReference type="GO" id="GO:0003676">
    <property type="term" value="F:nucleic acid binding"/>
    <property type="evidence" value="ECO:0007669"/>
    <property type="project" value="InterPro"/>
</dbReference>
<dbReference type="RefSeq" id="WP_183751639.1">
    <property type="nucleotide sequence ID" value="NZ_JACICC010000003.1"/>
</dbReference>
<dbReference type="CDD" id="cd02440">
    <property type="entry name" value="AdoMet_MTases"/>
    <property type="match status" value="1"/>
</dbReference>
<evidence type="ECO:0000256" key="2">
    <source>
        <dbReference type="ARBA" id="ARBA00022691"/>
    </source>
</evidence>
<dbReference type="InterPro" id="IPR029063">
    <property type="entry name" value="SAM-dependent_MTases_sf"/>
</dbReference>
<dbReference type="GO" id="GO:0032259">
    <property type="term" value="P:methylation"/>
    <property type="evidence" value="ECO:0007669"/>
    <property type="project" value="UniProtKB-KW"/>
</dbReference>
<dbReference type="GO" id="GO:0008757">
    <property type="term" value="F:S-adenosylmethionine-dependent methyltransferase activity"/>
    <property type="evidence" value="ECO:0007669"/>
    <property type="project" value="UniProtKB-ARBA"/>
</dbReference>
<dbReference type="Gene3D" id="3.40.50.150">
    <property type="entry name" value="Vaccinia Virus protein VP39"/>
    <property type="match status" value="1"/>
</dbReference>
<organism evidence="4 5">
    <name type="scientific">Pseudochelatococcus contaminans</name>
    <dbReference type="NCBI Taxonomy" id="1538103"/>
    <lineage>
        <taxon>Bacteria</taxon>
        <taxon>Pseudomonadati</taxon>
        <taxon>Pseudomonadota</taxon>
        <taxon>Alphaproteobacteria</taxon>
        <taxon>Hyphomicrobiales</taxon>
        <taxon>Chelatococcaceae</taxon>
        <taxon>Pseudochelatococcus</taxon>
    </lineage>
</organism>
<evidence type="ECO:0000259" key="3">
    <source>
        <dbReference type="Pfam" id="PF05175"/>
    </source>
</evidence>
<dbReference type="PANTHER" id="PTHR47739">
    <property type="entry name" value="TRNA1(VAL) (ADENINE(37)-N6)-METHYLTRANSFERASE"/>
    <property type="match status" value="1"/>
</dbReference>
<protein>
    <submittedName>
        <fullName evidence="4">tRNA1(Val) A37 N6-methylase TrmN6</fullName>
    </submittedName>
</protein>
<sequence>MTAPFPDVVEDRLLGERLRLLQPRRGHRAGTDALLLAAVVPSDFNGHIADLGAGVGTVGLVAAVRAPGARVTLAERHAGALDLAERNITLNGLGERVCAASVDLFSATSRREAGLRDNVDLVLTNPPFHDDSHVRRSPDEARRAAHVLAGGTLDDWLRACADVLRPGGVVVVVHRSDILADLLACMTGRFGGLTVRSVHPRAQAPAVRVLLAGVKGSRAPLQVLPPIVAHEEDGRFTPALAAIGRGEGQVAISG</sequence>
<keyword evidence="1 4" id="KW-0489">Methyltransferase</keyword>
<reference evidence="4 5" key="1">
    <citation type="submission" date="2020-08" db="EMBL/GenBank/DDBJ databases">
        <title>Genomic Encyclopedia of Type Strains, Phase IV (KMG-IV): sequencing the most valuable type-strain genomes for metagenomic binning, comparative biology and taxonomic classification.</title>
        <authorList>
            <person name="Goeker M."/>
        </authorList>
    </citation>
    <scope>NUCLEOTIDE SEQUENCE [LARGE SCALE GENOMIC DNA]</scope>
    <source>
        <strain evidence="4 5">DSM 28760</strain>
    </source>
</reference>
<dbReference type="InterPro" id="IPR007848">
    <property type="entry name" value="Small_mtfrase_dom"/>
</dbReference>
<gene>
    <name evidence="4" type="ORF">FHS81_001578</name>
</gene>
<evidence type="ECO:0000313" key="5">
    <source>
        <dbReference type="Proteomes" id="UP000537592"/>
    </source>
</evidence>
<dbReference type="GO" id="GO:0008170">
    <property type="term" value="F:N-methyltransferase activity"/>
    <property type="evidence" value="ECO:0007669"/>
    <property type="project" value="UniProtKB-ARBA"/>
</dbReference>
<dbReference type="InterPro" id="IPR002052">
    <property type="entry name" value="DNA_methylase_N6_adenine_CS"/>
</dbReference>
<dbReference type="PROSITE" id="PS00092">
    <property type="entry name" value="N6_MTASE"/>
    <property type="match status" value="1"/>
</dbReference>
<dbReference type="Pfam" id="PF05175">
    <property type="entry name" value="MTS"/>
    <property type="match status" value="1"/>
</dbReference>
<dbReference type="InterPro" id="IPR050210">
    <property type="entry name" value="tRNA_Adenine-N(6)_MTase"/>
</dbReference>
<name>A0A7W6EGK2_9HYPH</name>
<accession>A0A7W6EGK2</accession>
<keyword evidence="2" id="KW-0949">S-adenosyl-L-methionine</keyword>
<dbReference type="AlphaFoldDB" id="A0A7W6EGK2"/>
<feature type="domain" description="Methyltransferase small" evidence="3">
    <location>
        <begin position="34"/>
        <end position="136"/>
    </location>
</feature>
<evidence type="ECO:0000256" key="1">
    <source>
        <dbReference type="ARBA" id="ARBA00022603"/>
    </source>
</evidence>
<proteinExistence type="predicted"/>
<dbReference type="Proteomes" id="UP000537592">
    <property type="component" value="Unassembled WGS sequence"/>
</dbReference>
<dbReference type="EMBL" id="JACICC010000003">
    <property type="protein sequence ID" value="MBB3809496.1"/>
    <property type="molecule type" value="Genomic_DNA"/>
</dbReference>